<dbReference type="Proteomes" id="UP001153269">
    <property type="component" value="Unassembled WGS sequence"/>
</dbReference>
<keyword evidence="2" id="KW-1185">Reference proteome</keyword>
<proteinExistence type="predicted"/>
<organism evidence="1 2">
    <name type="scientific">Pleuronectes platessa</name>
    <name type="common">European plaice</name>
    <dbReference type="NCBI Taxonomy" id="8262"/>
    <lineage>
        <taxon>Eukaryota</taxon>
        <taxon>Metazoa</taxon>
        <taxon>Chordata</taxon>
        <taxon>Craniata</taxon>
        <taxon>Vertebrata</taxon>
        <taxon>Euteleostomi</taxon>
        <taxon>Actinopterygii</taxon>
        <taxon>Neopterygii</taxon>
        <taxon>Teleostei</taxon>
        <taxon>Neoteleostei</taxon>
        <taxon>Acanthomorphata</taxon>
        <taxon>Carangaria</taxon>
        <taxon>Pleuronectiformes</taxon>
        <taxon>Pleuronectoidei</taxon>
        <taxon>Pleuronectidae</taxon>
        <taxon>Pleuronectes</taxon>
    </lineage>
</organism>
<comment type="caution">
    <text evidence="1">The sequence shown here is derived from an EMBL/GenBank/DDBJ whole genome shotgun (WGS) entry which is preliminary data.</text>
</comment>
<evidence type="ECO:0000313" key="1">
    <source>
        <dbReference type="EMBL" id="CAB1437646.1"/>
    </source>
</evidence>
<name>A0A9N7YU48_PLEPL</name>
<gene>
    <name evidence="1" type="ORF">PLEPLA_LOCUS25675</name>
</gene>
<evidence type="ECO:0000313" key="2">
    <source>
        <dbReference type="Proteomes" id="UP001153269"/>
    </source>
</evidence>
<sequence>MRLVVRRGADSVELKQRTSSSGELRAKVSGWKGAGALGSQLPRIAAPPAGPAPVAAVVYRGVGRGGAGLQFGRYWRISHFTLGMASPKLAHEKNGDAGRVWFNIGYQRARVQTTIVADNHTSHYNPPPPSSVLTLSKQQSARDLVLMVCEAQWRDPWEL</sequence>
<reference evidence="1" key="1">
    <citation type="submission" date="2020-03" db="EMBL/GenBank/DDBJ databases">
        <authorList>
            <person name="Weist P."/>
        </authorList>
    </citation>
    <scope>NUCLEOTIDE SEQUENCE</scope>
</reference>
<accession>A0A9N7YU48</accession>
<protein>
    <submittedName>
        <fullName evidence="1">Uncharacterized protein</fullName>
    </submittedName>
</protein>
<dbReference type="AlphaFoldDB" id="A0A9N7YU48"/>
<dbReference type="EMBL" id="CADEAL010002055">
    <property type="protein sequence ID" value="CAB1437646.1"/>
    <property type="molecule type" value="Genomic_DNA"/>
</dbReference>